<dbReference type="InterPro" id="IPR013096">
    <property type="entry name" value="Cupin_2"/>
</dbReference>
<evidence type="ECO:0000313" key="3">
    <source>
        <dbReference type="Proteomes" id="UP000321479"/>
    </source>
</evidence>
<organism evidence="2 3">
    <name type="scientific">Mucilaginibacter ginsenosidivorans</name>
    <dbReference type="NCBI Taxonomy" id="398053"/>
    <lineage>
        <taxon>Bacteria</taxon>
        <taxon>Pseudomonadati</taxon>
        <taxon>Bacteroidota</taxon>
        <taxon>Sphingobacteriia</taxon>
        <taxon>Sphingobacteriales</taxon>
        <taxon>Sphingobacteriaceae</taxon>
        <taxon>Mucilaginibacter</taxon>
    </lineage>
</organism>
<dbReference type="Proteomes" id="UP000321479">
    <property type="component" value="Chromosome"/>
</dbReference>
<protein>
    <submittedName>
        <fullName evidence="2">Cupin domain-containing protein</fullName>
    </submittedName>
</protein>
<proteinExistence type="predicted"/>
<dbReference type="EMBL" id="CP042436">
    <property type="protein sequence ID" value="QEC63697.1"/>
    <property type="molecule type" value="Genomic_DNA"/>
</dbReference>
<accession>A0A5B8UX10</accession>
<dbReference type="RefSeq" id="WP_147032271.1">
    <property type="nucleotide sequence ID" value="NZ_CP042436.1"/>
</dbReference>
<dbReference type="Gene3D" id="2.60.120.10">
    <property type="entry name" value="Jelly Rolls"/>
    <property type="match status" value="1"/>
</dbReference>
<dbReference type="OrthoDB" id="3395710at2"/>
<name>A0A5B8UX10_9SPHI</name>
<feature type="domain" description="Cupin type-2" evidence="1">
    <location>
        <begin position="136"/>
        <end position="186"/>
    </location>
</feature>
<reference evidence="2 3" key="1">
    <citation type="journal article" date="2017" name="Curr. Microbiol.">
        <title>Mucilaginibacter ginsenosidivorans sp. nov., Isolated from Soil of Ginseng Field.</title>
        <authorList>
            <person name="Kim M.M."/>
            <person name="Siddiqi M.Z."/>
            <person name="Im W.T."/>
        </authorList>
    </citation>
    <scope>NUCLEOTIDE SEQUENCE [LARGE SCALE GENOMIC DNA]</scope>
    <source>
        <strain evidence="2 3">Gsoil 3017</strain>
    </source>
</reference>
<dbReference type="InterPro" id="IPR014710">
    <property type="entry name" value="RmlC-like_jellyroll"/>
</dbReference>
<dbReference type="KEGG" id="mgin:FRZ54_14310"/>
<dbReference type="Pfam" id="PF07883">
    <property type="entry name" value="Cupin_2"/>
    <property type="match status" value="1"/>
</dbReference>
<keyword evidence="3" id="KW-1185">Reference proteome</keyword>
<evidence type="ECO:0000259" key="1">
    <source>
        <dbReference type="Pfam" id="PF07883"/>
    </source>
</evidence>
<sequence>MKKIKAYIESGSLEQHCFDLSNAERAKEVAELSASHPEVRQELNEIEQTIELLAQSYAIEPDDRLRGRLLNVLGFAGDEQLDINNLPTTGKYSDPVSWLNAVEHLLPAEPFEDFFQHILRQDEQIAQMLVITRLNVPPEIHEDVAESFFILKGQCTCTIGDKRVILTPGDHLDIPLHVSHDVKIDSPYVIAILQHQFS</sequence>
<evidence type="ECO:0000313" key="2">
    <source>
        <dbReference type="EMBL" id="QEC63697.1"/>
    </source>
</evidence>
<dbReference type="InterPro" id="IPR011051">
    <property type="entry name" value="RmlC_Cupin_sf"/>
</dbReference>
<dbReference type="SUPFAM" id="SSF51182">
    <property type="entry name" value="RmlC-like cupins"/>
    <property type="match status" value="1"/>
</dbReference>
<gene>
    <name evidence="2" type="ORF">FRZ54_14310</name>
</gene>
<dbReference type="AlphaFoldDB" id="A0A5B8UX10"/>